<evidence type="ECO:0000256" key="1">
    <source>
        <dbReference type="ARBA" id="ARBA00022676"/>
    </source>
</evidence>
<protein>
    <submittedName>
        <fullName evidence="4">Glycosyltransferase involved in cell wall bisynthesis</fullName>
    </submittedName>
</protein>
<dbReference type="Pfam" id="PF13692">
    <property type="entry name" value="Glyco_trans_1_4"/>
    <property type="match status" value="1"/>
</dbReference>
<dbReference type="RefSeq" id="WP_097059296.1">
    <property type="nucleotide sequence ID" value="NZ_BMLC01000002.1"/>
</dbReference>
<evidence type="ECO:0000256" key="2">
    <source>
        <dbReference type="ARBA" id="ARBA00022679"/>
    </source>
</evidence>
<keyword evidence="1" id="KW-0328">Glycosyltransferase</keyword>
<name>A0A2C8Y6I8_9MICO</name>
<dbReference type="InterPro" id="IPR028098">
    <property type="entry name" value="Glyco_trans_4-like_N"/>
</dbReference>
<dbReference type="EMBL" id="OCST01000001">
    <property type="protein sequence ID" value="SOE45738.1"/>
    <property type="molecule type" value="Genomic_DNA"/>
</dbReference>
<feature type="domain" description="Glycosyltransferase subfamily 4-like N-terminal" evidence="3">
    <location>
        <begin position="19"/>
        <end position="176"/>
    </location>
</feature>
<dbReference type="Proteomes" id="UP000219440">
    <property type="component" value="Unassembled WGS sequence"/>
</dbReference>
<accession>A0A2C8Y6I8</accession>
<sequence length="376" mass="40370">MTTLRVIIDEMLAHTPGSVGRYTEELTRALIATAPRDCYVEAFVSASTEPEYDLINQRLPGLSRLHKSALAGREVKAAWQHGFTRLPGHGMVHAPSLLAPLSRHDRLNSADQIVVTVHDTVAWSHPELLPPRVVAWHKAMLKRATRFADGIVAPSHTVADQLGGIADLGDRVRVISGAASSLIIPPVDADERASRLALPARYILAIGGLDPRKGIDQLIRAMSQLRSDEPLLIVGPAADDGALATAVADAGLEQARVQGLGFLEDADLAVVMKNATVFAYPNIEEGFGMPMLDAFSLGTPVVHSDAPALVELAAGGGIVVQRGDSDLYPERLADAIQSILDDRQLAIRLGYSGSDRAHAFSWRSSAEKVWQLHADL</sequence>
<evidence type="ECO:0000259" key="3">
    <source>
        <dbReference type="Pfam" id="PF13439"/>
    </source>
</evidence>
<dbReference type="PANTHER" id="PTHR46401">
    <property type="entry name" value="GLYCOSYLTRANSFERASE WBBK-RELATED"/>
    <property type="match status" value="1"/>
</dbReference>
<dbReference type="SUPFAM" id="SSF53756">
    <property type="entry name" value="UDP-Glycosyltransferase/glycogen phosphorylase"/>
    <property type="match status" value="1"/>
</dbReference>
<evidence type="ECO:0000313" key="4">
    <source>
        <dbReference type="EMBL" id="SOE45738.1"/>
    </source>
</evidence>
<keyword evidence="2 4" id="KW-0808">Transferase</keyword>
<dbReference type="PANTHER" id="PTHR46401:SF2">
    <property type="entry name" value="GLYCOSYLTRANSFERASE WBBK-RELATED"/>
    <property type="match status" value="1"/>
</dbReference>
<dbReference type="CDD" id="cd03809">
    <property type="entry name" value="GT4_MtfB-like"/>
    <property type="match status" value="1"/>
</dbReference>
<dbReference type="GO" id="GO:0016757">
    <property type="term" value="F:glycosyltransferase activity"/>
    <property type="evidence" value="ECO:0007669"/>
    <property type="project" value="UniProtKB-KW"/>
</dbReference>
<organism evidence="4 5">
    <name type="scientific">Salinibacterium xinjiangense</name>
    <dbReference type="NCBI Taxonomy" id="386302"/>
    <lineage>
        <taxon>Bacteria</taxon>
        <taxon>Bacillati</taxon>
        <taxon>Actinomycetota</taxon>
        <taxon>Actinomycetes</taxon>
        <taxon>Micrococcales</taxon>
        <taxon>Microbacteriaceae</taxon>
        <taxon>Salinibacterium</taxon>
    </lineage>
</organism>
<reference evidence="4 5" key="1">
    <citation type="submission" date="2017-09" db="EMBL/GenBank/DDBJ databases">
        <authorList>
            <person name="Ehlers B."/>
            <person name="Leendertz F.H."/>
        </authorList>
    </citation>
    <scope>NUCLEOTIDE SEQUENCE [LARGE SCALE GENOMIC DNA]</scope>
    <source>
        <strain evidence="4 5">CGMCC 1.05381</strain>
    </source>
</reference>
<dbReference type="AlphaFoldDB" id="A0A2C8Y6I8"/>
<keyword evidence="5" id="KW-1185">Reference proteome</keyword>
<proteinExistence type="predicted"/>
<dbReference type="Gene3D" id="3.40.50.2000">
    <property type="entry name" value="Glycogen Phosphorylase B"/>
    <property type="match status" value="2"/>
</dbReference>
<gene>
    <name evidence="4" type="ORF">SAMN06296378_0087</name>
</gene>
<dbReference type="Pfam" id="PF13439">
    <property type="entry name" value="Glyco_transf_4"/>
    <property type="match status" value="1"/>
</dbReference>
<dbReference type="GO" id="GO:0009103">
    <property type="term" value="P:lipopolysaccharide biosynthetic process"/>
    <property type="evidence" value="ECO:0007669"/>
    <property type="project" value="TreeGrafter"/>
</dbReference>
<evidence type="ECO:0000313" key="5">
    <source>
        <dbReference type="Proteomes" id="UP000219440"/>
    </source>
</evidence>
<dbReference type="OrthoDB" id="9801609at2"/>